<feature type="transmembrane region" description="Helical" evidence="8">
    <location>
        <begin position="424"/>
        <end position="446"/>
    </location>
</feature>
<proteinExistence type="predicted"/>
<feature type="transmembrane region" description="Helical" evidence="8">
    <location>
        <begin position="98"/>
        <end position="122"/>
    </location>
</feature>
<keyword evidence="4" id="KW-0133">Cell shape</keyword>
<comment type="subcellular location">
    <subcellularLocation>
        <location evidence="1">Cell membrane</location>
        <topology evidence="1">Multi-pass membrane protein</topology>
    </subcellularLocation>
</comment>
<feature type="transmembrane region" description="Helical" evidence="8">
    <location>
        <begin position="12"/>
        <end position="41"/>
    </location>
</feature>
<organism evidence="9 11">
    <name type="scientific">Plantactinospora sonchi</name>
    <dbReference type="NCBI Taxonomy" id="1544735"/>
    <lineage>
        <taxon>Bacteria</taxon>
        <taxon>Bacillati</taxon>
        <taxon>Actinomycetota</taxon>
        <taxon>Actinomycetes</taxon>
        <taxon>Micromonosporales</taxon>
        <taxon>Micromonosporaceae</taxon>
        <taxon>Plantactinospora</taxon>
    </lineage>
</organism>
<dbReference type="InterPro" id="IPR004268">
    <property type="entry name" value="MurJ"/>
</dbReference>
<feature type="transmembrane region" description="Helical" evidence="8">
    <location>
        <begin position="396"/>
        <end position="418"/>
    </location>
</feature>
<keyword evidence="2" id="KW-1003">Cell membrane</keyword>
<evidence type="ECO:0000256" key="6">
    <source>
        <dbReference type="ARBA" id="ARBA00022989"/>
    </source>
</evidence>
<evidence type="ECO:0000313" key="9">
    <source>
        <dbReference type="EMBL" id="MEE6262627.1"/>
    </source>
</evidence>
<keyword evidence="5" id="KW-0573">Peptidoglycan synthesis</keyword>
<evidence type="ECO:0000256" key="5">
    <source>
        <dbReference type="ARBA" id="ARBA00022984"/>
    </source>
</evidence>
<dbReference type="PANTHER" id="PTHR47019:SF1">
    <property type="entry name" value="LIPID II FLIPPASE MURJ"/>
    <property type="match status" value="1"/>
</dbReference>
<keyword evidence="7 8" id="KW-0472">Membrane</keyword>
<evidence type="ECO:0000313" key="11">
    <source>
        <dbReference type="Proteomes" id="UP001332243"/>
    </source>
</evidence>
<keyword evidence="11" id="KW-1185">Reference proteome</keyword>
<evidence type="ECO:0000313" key="10">
    <source>
        <dbReference type="EMBL" id="MEE6263774.1"/>
    </source>
</evidence>
<evidence type="ECO:0000256" key="1">
    <source>
        <dbReference type="ARBA" id="ARBA00004651"/>
    </source>
</evidence>
<feature type="transmembrane region" description="Helical" evidence="8">
    <location>
        <begin position="458"/>
        <end position="483"/>
    </location>
</feature>
<feature type="transmembrane region" description="Helical" evidence="8">
    <location>
        <begin position="207"/>
        <end position="227"/>
    </location>
</feature>
<dbReference type="Proteomes" id="UP001332243">
    <property type="component" value="Unassembled WGS sequence"/>
</dbReference>
<sequence length="560" mass="57021">MKTPAPLAGAGRVAGAVALIAVLTVASRLAGFGRTAVFTWVMGDNSDLGGMYVVANTVPNIIFEIVAGGALASLVVPLLAGAVAAGDRAAVARTTGALLSWTLTLLIPLAVAVAVFAEPVIGLIADRPSPAEVEAGARMLRVFAPQLPLYGIGIVLTGVLQSYRRFAWPVIAPLLSSVTVIGVYLAFAAVDGVHPSIAEVGRGGELILSAGTTLGVVVLSLSLLVPLRRLRLPIRPGYRFPADARAKVGGLALAGAATVTAQQIALVVSLHQVTGGPTGAEVVFNLAQTVYLLPWAVLAVPLAVAAYPTLAAAHATGDVAGYRDTLAPTARRVLLFSCLGAAALVGTAEPVARFFWPDSGTASAAAIAGFAPGLLGYGLLAVLTRALYARNAAAPATVATVVGWLLVPVAAIGLSTVFPVDYRVFAVGVANSLGMLVLGVLLVVVVIREAGRRALIGFPRAVLVGVLAGVVAAAVGAALAHWLGGGADGTPARGAALLQGMLSGVAVGAVFVAIVYPLDRHDVRPLLVAARNRLRGLTARVGRRNVDGPEVDEERERETR</sequence>
<evidence type="ECO:0000256" key="8">
    <source>
        <dbReference type="SAM" id="Phobius"/>
    </source>
</evidence>
<protein>
    <submittedName>
        <fullName evidence="9">Lipid II flippase MurJ</fullName>
    </submittedName>
</protein>
<dbReference type="Pfam" id="PF03023">
    <property type="entry name" value="MurJ"/>
    <property type="match status" value="1"/>
</dbReference>
<name>A0ABU7S1L8_9ACTN</name>
<evidence type="ECO:0000256" key="7">
    <source>
        <dbReference type="ARBA" id="ARBA00023136"/>
    </source>
</evidence>
<dbReference type="PANTHER" id="PTHR47019">
    <property type="entry name" value="LIPID II FLIPPASE MURJ"/>
    <property type="match status" value="1"/>
</dbReference>
<keyword evidence="6 8" id="KW-1133">Transmembrane helix</keyword>
<feature type="transmembrane region" description="Helical" evidence="8">
    <location>
        <begin position="290"/>
        <end position="313"/>
    </location>
</feature>
<feature type="transmembrane region" description="Helical" evidence="8">
    <location>
        <begin position="142"/>
        <end position="160"/>
    </location>
</feature>
<dbReference type="EMBL" id="JAZGQK010000030">
    <property type="protein sequence ID" value="MEE6262627.1"/>
    <property type="molecule type" value="Genomic_DNA"/>
</dbReference>
<feature type="transmembrane region" description="Helical" evidence="8">
    <location>
        <begin position="362"/>
        <end position="384"/>
    </location>
</feature>
<keyword evidence="3 8" id="KW-0812">Transmembrane</keyword>
<feature type="transmembrane region" description="Helical" evidence="8">
    <location>
        <begin position="248"/>
        <end position="270"/>
    </location>
</feature>
<reference evidence="9 11" key="1">
    <citation type="submission" date="2024-01" db="EMBL/GenBank/DDBJ databases">
        <title>Genome insights into Plantactinospora sonchi sp. nov.</title>
        <authorList>
            <person name="Wang L."/>
        </authorList>
    </citation>
    <scope>NUCLEOTIDE SEQUENCE [LARGE SCALE GENOMIC DNA]</scope>
    <source>
        <strain evidence="9 11">NEAU-QY2</strain>
    </source>
</reference>
<accession>A0ABU7S1L8</accession>
<dbReference type="EMBL" id="JAZGQK010000043">
    <property type="protein sequence ID" value="MEE6263774.1"/>
    <property type="molecule type" value="Genomic_DNA"/>
</dbReference>
<dbReference type="InterPro" id="IPR051050">
    <property type="entry name" value="Lipid_II_flippase_MurJ/MviN"/>
</dbReference>
<feature type="transmembrane region" description="Helical" evidence="8">
    <location>
        <begin position="333"/>
        <end position="356"/>
    </location>
</feature>
<evidence type="ECO:0000256" key="2">
    <source>
        <dbReference type="ARBA" id="ARBA00022475"/>
    </source>
</evidence>
<feature type="transmembrane region" description="Helical" evidence="8">
    <location>
        <begin position="495"/>
        <end position="516"/>
    </location>
</feature>
<gene>
    <name evidence="9" type="ORF">V1633_29505</name>
    <name evidence="10" type="ORF">V1633_35525</name>
</gene>
<feature type="transmembrane region" description="Helical" evidence="8">
    <location>
        <begin position="167"/>
        <end position="187"/>
    </location>
</feature>
<evidence type="ECO:0000256" key="4">
    <source>
        <dbReference type="ARBA" id="ARBA00022960"/>
    </source>
</evidence>
<feature type="transmembrane region" description="Helical" evidence="8">
    <location>
        <begin position="61"/>
        <end position="86"/>
    </location>
</feature>
<comment type="caution">
    <text evidence="9">The sequence shown here is derived from an EMBL/GenBank/DDBJ whole genome shotgun (WGS) entry which is preliminary data.</text>
</comment>
<evidence type="ECO:0000256" key="3">
    <source>
        <dbReference type="ARBA" id="ARBA00022692"/>
    </source>
</evidence>
<dbReference type="RefSeq" id="WP_331217563.1">
    <property type="nucleotide sequence ID" value="NZ_JAZGQK010000030.1"/>
</dbReference>